<gene>
    <name evidence="1" type="ORF">dnm_073680</name>
</gene>
<keyword evidence="2" id="KW-1185">Reference proteome</keyword>
<organism evidence="1 2">
    <name type="scientific">Desulfonema magnum</name>
    <dbReference type="NCBI Taxonomy" id="45655"/>
    <lineage>
        <taxon>Bacteria</taxon>
        <taxon>Pseudomonadati</taxon>
        <taxon>Thermodesulfobacteriota</taxon>
        <taxon>Desulfobacteria</taxon>
        <taxon>Desulfobacterales</taxon>
        <taxon>Desulfococcaceae</taxon>
        <taxon>Desulfonema</taxon>
    </lineage>
</organism>
<dbReference type="Proteomes" id="UP000663722">
    <property type="component" value="Chromosome"/>
</dbReference>
<reference evidence="1" key="1">
    <citation type="journal article" date="2021" name="Microb. Physiol.">
        <title>Proteogenomic Insights into the Physiology of Marine, Sulfate-Reducing, Filamentous Desulfonema limicola and Desulfonema magnum.</title>
        <authorList>
            <person name="Schnaars V."/>
            <person name="Wohlbrand L."/>
            <person name="Scheve S."/>
            <person name="Hinrichs C."/>
            <person name="Reinhardt R."/>
            <person name="Rabus R."/>
        </authorList>
    </citation>
    <scope>NUCLEOTIDE SEQUENCE</scope>
    <source>
        <strain evidence="1">4be13</strain>
    </source>
</reference>
<evidence type="ECO:0000313" key="1">
    <source>
        <dbReference type="EMBL" id="QTA91304.1"/>
    </source>
</evidence>
<dbReference type="AlphaFoldDB" id="A0A975GRR7"/>
<proteinExistence type="predicted"/>
<protein>
    <submittedName>
        <fullName evidence="1">Uncharacterized protein</fullName>
    </submittedName>
</protein>
<sequence length="46" mass="5387">MIFIVRCQVLGKFRIFISRVRAKKQTKTMNIRLSGSFADENRSIQV</sequence>
<dbReference type="EMBL" id="CP061800">
    <property type="protein sequence ID" value="QTA91304.1"/>
    <property type="molecule type" value="Genomic_DNA"/>
</dbReference>
<accession>A0A975GRR7</accession>
<dbReference type="KEGG" id="dmm:dnm_073680"/>
<evidence type="ECO:0000313" key="2">
    <source>
        <dbReference type="Proteomes" id="UP000663722"/>
    </source>
</evidence>
<name>A0A975GRR7_9BACT</name>